<accession>X0W620</accession>
<comment type="caution">
    <text evidence="1">The sequence shown here is derived from an EMBL/GenBank/DDBJ whole genome shotgun (WGS) entry which is preliminary data.</text>
</comment>
<protein>
    <submittedName>
        <fullName evidence="1">Uncharacterized protein</fullName>
    </submittedName>
</protein>
<feature type="non-terminal residue" evidence="1">
    <location>
        <position position="96"/>
    </location>
</feature>
<evidence type="ECO:0000313" key="1">
    <source>
        <dbReference type="EMBL" id="GAG25985.1"/>
    </source>
</evidence>
<name>X0W620_9ZZZZ</name>
<proteinExistence type="predicted"/>
<dbReference type="AlphaFoldDB" id="X0W620"/>
<organism evidence="1">
    <name type="scientific">marine sediment metagenome</name>
    <dbReference type="NCBI Taxonomy" id="412755"/>
    <lineage>
        <taxon>unclassified sequences</taxon>
        <taxon>metagenomes</taxon>
        <taxon>ecological metagenomes</taxon>
    </lineage>
</organism>
<dbReference type="EMBL" id="BARS01036107">
    <property type="protein sequence ID" value="GAG25985.1"/>
    <property type="molecule type" value="Genomic_DNA"/>
</dbReference>
<sequence>MDELVEFDVKYLLDCLALHRHTSYNLEGRPDVEDRHSPQPDYLAKETKTGALLAIEHAEFFESQETREKEARVVKRSGGLIKWLNFPSPQQLGERL</sequence>
<reference evidence="1" key="1">
    <citation type="journal article" date="2014" name="Front. Microbiol.">
        <title>High frequency of phylogenetically diverse reductive dehalogenase-homologous genes in deep subseafloor sedimentary metagenomes.</title>
        <authorList>
            <person name="Kawai M."/>
            <person name="Futagami T."/>
            <person name="Toyoda A."/>
            <person name="Takaki Y."/>
            <person name="Nishi S."/>
            <person name="Hori S."/>
            <person name="Arai W."/>
            <person name="Tsubouchi T."/>
            <person name="Morono Y."/>
            <person name="Uchiyama I."/>
            <person name="Ito T."/>
            <person name="Fujiyama A."/>
            <person name="Inagaki F."/>
            <person name="Takami H."/>
        </authorList>
    </citation>
    <scope>NUCLEOTIDE SEQUENCE</scope>
    <source>
        <strain evidence="1">Expedition CK06-06</strain>
    </source>
</reference>
<gene>
    <name evidence="1" type="ORF">S01H1_55536</name>
</gene>